<accession>A0A8S1IXE2</accession>
<dbReference type="EMBL" id="CAJHUC010001111">
    <property type="protein sequence ID" value="CAD7699782.1"/>
    <property type="molecule type" value="Genomic_DNA"/>
</dbReference>
<keyword evidence="2" id="KW-0732">Signal</keyword>
<gene>
    <name evidence="3" type="ORF">OSTQU699_LOCUS5141</name>
</gene>
<evidence type="ECO:0000256" key="2">
    <source>
        <dbReference type="SAM" id="SignalP"/>
    </source>
</evidence>
<feature type="non-terminal residue" evidence="3">
    <location>
        <position position="80"/>
    </location>
</feature>
<name>A0A8S1IXE2_9CHLO</name>
<keyword evidence="4" id="KW-1185">Reference proteome</keyword>
<organism evidence="3 4">
    <name type="scientific">Ostreobium quekettii</name>
    <dbReference type="NCBI Taxonomy" id="121088"/>
    <lineage>
        <taxon>Eukaryota</taxon>
        <taxon>Viridiplantae</taxon>
        <taxon>Chlorophyta</taxon>
        <taxon>core chlorophytes</taxon>
        <taxon>Ulvophyceae</taxon>
        <taxon>TCBD clade</taxon>
        <taxon>Bryopsidales</taxon>
        <taxon>Ostreobineae</taxon>
        <taxon>Ostreobiaceae</taxon>
        <taxon>Ostreobium</taxon>
    </lineage>
</organism>
<evidence type="ECO:0000313" key="4">
    <source>
        <dbReference type="Proteomes" id="UP000708148"/>
    </source>
</evidence>
<feature type="compositionally biased region" description="Low complexity" evidence="1">
    <location>
        <begin position="71"/>
        <end position="80"/>
    </location>
</feature>
<feature type="chain" id="PRO_5035755748" evidence="2">
    <location>
        <begin position="30"/>
        <end position="80"/>
    </location>
</feature>
<feature type="signal peptide" evidence="2">
    <location>
        <begin position="1"/>
        <end position="29"/>
    </location>
</feature>
<sequence length="80" mass="7951">MRLRLGCARTAAALLWCAAFWLGFAQIAGEDEGEKEQGGDEGEVAGQGSSATALGQVDGEEDGGGGRGLAERVGGAAVLA</sequence>
<proteinExistence type="predicted"/>
<feature type="compositionally biased region" description="Acidic residues" evidence="1">
    <location>
        <begin position="31"/>
        <end position="43"/>
    </location>
</feature>
<evidence type="ECO:0000256" key="1">
    <source>
        <dbReference type="SAM" id="MobiDB-lite"/>
    </source>
</evidence>
<dbReference type="Proteomes" id="UP000708148">
    <property type="component" value="Unassembled WGS sequence"/>
</dbReference>
<evidence type="ECO:0000313" key="3">
    <source>
        <dbReference type="EMBL" id="CAD7699782.1"/>
    </source>
</evidence>
<dbReference type="AlphaFoldDB" id="A0A8S1IXE2"/>
<reference evidence="3" key="1">
    <citation type="submission" date="2020-12" db="EMBL/GenBank/DDBJ databases">
        <authorList>
            <person name="Iha C."/>
        </authorList>
    </citation>
    <scope>NUCLEOTIDE SEQUENCE</scope>
</reference>
<comment type="caution">
    <text evidence="3">The sequence shown here is derived from an EMBL/GenBank/DDBJ whole genome shotgun (WGS) entry which is preliminary data.</text>
</comment>
<feature type="region of interest" description="Disordered" evidence="1">
    <location>
        <begin position="31"/>
        <end position="80"/>
    </location>
</feature>
<protein>
    <submittedName>
        <fullName evidence="3">Uncharacterized protein</fullName>
    </submittedName>
</protein>